<feature type="region of interest" description="Disordered" evidence="1">
    <location>
        <begin position="1"/>
        <end position="32"/>
    </location>
</feature>
<protein>
    <submittedName>
        <fullName evidence="2">Uncharacterized protein</fullName>
    </submittedName>
</protein>
<evidence type="ECO:0000313" key="2">
    <source>
        <dbReference type="EMBL" id="MFC3893129.1"/>
    </source>
</evidence>
<feature type="compositionally biased region" description="Gly residues" evidence="1">
    <location>
        <begin position="1"/>
        <end position="11"/>
    </location>
</feature>
<dbReference type="Proteomes" id="UP001595690">
    <property type="component" value="Unassembled WGS sequence"/>
</dbReference>
<dbReference type="EMBL" id="JBHRZI010000014">
    <property type="protein sequence ID" value="MFC3893129.1"/>
    <property type="molecule type" value="Genomic_DNA"/>
</dbReference>
<comment type="caution">
    <text evidence="2">The sequence shown here is derived from an EMBL/GenBank/DDBJ whole genome shotgun (WGS) entry which is preliminary data.</text>
</comment>
<proteinExistence type="predicted"/>
<evidence type="ECO:0000313" key="3">
    <source>
        <dbReference type="Proteomes" id="UP001595690"/>
    </source>
</evidence>
<dbReference type="RefSeq" id="WP_382373414.1">
    <property type="nucleotide sequence ID" value="NZ_JBHRZI010000014.1"/>
</dbReference>
<accession>A0ABV8BVF2</accession>
<evidence type="ECO:0000256" key="1">
    <source>
        <dbReference type="SAM" id="MobiDB-lite"/>
    </source>
</evidence>
<organism evidence="2 3">
    <name type="scientific">Lentzea rhizosphaerae</name>
    <dbReference type="NCBI Taxonomy" id="2041025"/>
    <lineage>
        <taxon>Bacteria</taxon>
        <taxon>Bacillati</taxon>
        <taxon>Actinomycetota</taxon>
        <taxon>Actinomycetes</taxon>
        <taxon>Pseudonocardiales</taxon>
        <taxon>Pseudonocardiaceae</taxon>
        <taxon>Lentzea</taxon>
    </lineage>
</organism>
<sequence length="52" mass="5273">MTDVAGAGGSEVGDTAESRQVGNDVPSSPVGGIVRWTPVLSVRGLTSRFDPS</sequence>
<gene>
    <name evidence="2" type="ORF">ACFOWZ_16770</name>
</gene>
<reference evidence="3" key="1">
    <citation type="journal article" date="2019" name="Int. J. Syst. Evol. Microbiol.">
        <title>The Global Catalogue of Microorganisms (GCM) 10K type strain sequencing project: providing services to taxonomists for standard genome sequencing and annotation.</title>
        <authorList>
            <consortium name="The Broad Institute Genomics Platform"/>
            <consortium name="The Broad Institute Genome Sequencing Center for Infectious Disease"/>
            <person name="Wu L."/>
            <person name="Ma J."/>
        </authorList>
    </citation>
    <scope>NUCLEOTIDE SEQUENCE [LARGE SCALE GENOMIC DNA]</scope>
    <source>
        <strain evidence="3">CGMCC 4.7405</strain>
    </source>
</reference>
<keyword evidence="3" id="KW-1185">Reference proteome</keyword>
<name>A0ABV8BVF2_9PSEU</name>